<protein>
    <submittedName>
        <fullName evidence="2">CPM isoform 1</fullName>
    </submittedName>
</protein>
<dbReference type="EMBL" id="NDHI03003404">
    <property type="protein sequence ID" value="PNJ63462.1"/>
    <property type="molecule type" value="Genomic_DNA"/>
</dbReference>
<gene>
    <name evidence="2" type="ORF">CR201_G0013999</name>
</gene>
<accession>A0A2J8W0Z2</accession>
<feature type="transmembrane region" description="Helical" evidence="1">
    <location>
        <begin position="16"/>
        <end position="34"/>
    </location>
</feature>
<evidence type="ECO:0000313" key="2">
    <source>
        <dbReference type="EMBL" id="PNJ63462.1"/>
    </source>
</evidence>
<reference evidence="2" key="1">
    <citation type="submission" date="2017-12" db="EMBL/GenBank/DDBJ databases">
        <title>High-resolution comparative analysis of great ape genomes.</title>
        <authorList>
            <person name="Pollen A."/>
            <person name="Hastie A."/>
            <person name="Hormozdiari F."/>
            <person name="Dougherty M."/>
            <person name="Liu R."/>
            <person name="Chaisson M."/>
            <person name="Hoppe E."/>
            <person name="Hill C."/>
            <person name="Pang A."/>
            <person name="Hillier L."/>
            <person name="Baker C."/>
            <person name="Armstrong J."/>
            <person name="Shendure J."/>
            <person name="Paten B."/>
            <person name="Wilson R."/>
            <person name="Chao H."/>
            <person name="Schneider V."/>
            <person name="Ventura M."/>
            <person name="Kronenberg Z."/>
            <person name="Murali S."/>
            <person name="Gordon D."/>
            <person name="Cantsilieris S."/>
            <person name="Munson K."/>
            <person name="Nelson B."/>
            <person name="Raja A."/>
            <person name="Underwood J."/>
            <person name="Diekhans M."/>
            <person name="Fiddes I."/>
            <person name="Haussler D."/>
            <person name="Eichler E."/>
        </authorList>
    </citation>
    <scope>NUCLEOTIDE SEQUENCE [LARGE SCALE GENOMIC DNA]</scope>
    <source>
        <strain evidence="2">Susie</strain>
    </source>
</reference>
<keyword evidence="1" id="KW-1133">Transmembrane helix</keyword>
<sequence>SCPMIPLYRNLPDHSAATKPSLFLFLVSLLHIFFK</sequence>
<proteinExistence type="predicted"/>
<feature type="non-terminal residue" evidence="2">
    <location>
        <position position="1"/>
    </location>
</feature>
<keyword evidence="1" id="KW-0812">Transmembrane</keyword>
<dbReference type="AlphaFoldDB" id="A0A2J8W0Z2"/>
<evidence type="ECO:0000256" key="1">
    <source>
        <dbReference type="SAM" id="Phobius"/>
    </source>
</evidence>
<name>A0A2J8W0Z2_PONAB</name>
<keyword evidence="1" id="KW-0472">Membrane</keyword>
<comment type="caution">
    <text evidence="2">The sequence shown here is derived from an EMBL/GenBank/DDBJ whole genome shotgun (WGS) entry which is preliminary data.</text>
</comment>
<organism evidence="2">
    <name type="scientific">Pongo abelii</name>
    <name type="common">Sumatran orangutan</name>
    <name type="synonym">Pongo pygmaeus abelii</name>
    <dbReference type="NCBI Taxonomy" id="9601"/>
    <lineage>
        <taxon>Eukaryota</taxon>
        <taxon>Metazoa</taxon>
        <taxon>Chordata</taxon>
        <taxon>Craniata</taxon>
        <taxon>Vertebrata</taxon>
        <taxon>Euteleostomi</taxon>
        <taxon>Mammalia</taxon>
        <taxon>Eutheria</taxon>
        <taxon>Euarchontoglires</taxon>
        <taxon>Primates</taxon>
        <taxon>Haplorrhini</taxon>
        <taxon>Catarrhini</taxon>
        <taxon>Hominidae</taxon>
        <taxon>Pongo</taxon>
    </lineage>
</organism>